<evidence type="ECO:0000256" key="2">
    <source>
        <dbReference type="RuleBase" id="RU003682"/>
    </source>
</evidence>
<dbReference type="InterPro" id="IPR005123">
    <property type="entry name" value="Oxoglu/Fe-dep_dioxygenase_dom"/>
</dbReference>
<evidence type="ECO:0000313" key="5">
    <source>
        <dbReference type="Proteomes" id="UP000800035"/>
    </source>
</evidence>
<feature type="domain" description="Fe2OG dioxygenase" evidence="3">
    <location>
        <begin position="212"/>
        <end position="320"/>
    </location>
</feature>
<comment type="similarity">
    <text evidence="1 2">Belongs to the iron/ascorbate-dependent oxidoreductase family.</text>
</comment>
<evidence type="ECO:0000313" key="4">
    <source>
        <dbReference type="EMBL" id="KAF1956899.1"/>
    </source>
</evidence>
<gene>
    <name evidence="4" type="ORF">CC80DRAFT_50200</name>
</gene>
<dbReference type="Pfam" id="PF14226">
    <property type="entry name" value="DIOX_N"/>
    <property type="match status" value="1"/>
</dbReference>
<keyword evidence="2" id="KW-0479">Metal-binding</keyword>
<dbReference type="Proteomes" id="UP000800035">
    <property type="component" value="Unassembled WGS sequence"/>
</dbReference>
<dbReference type="InterPro" id="IPR050231">
    <property type="entry name" value="Iron_ascorbate_oxido_reductase"/>
</dbReference>
<dbReference type="OrthoDB" id="288590at2759"/>
<dbReference type="GO" id="GO:0046872">
    <property type="term" value="F:metal ion binding"/>
    <property type="evidence" value="ECO:0007669"/>
    <property type="project" value="UniProtKB-KW"/>
</dbReference>
<keyword evidence="2" id="KW-0560">Oxidoreductase</keyword>
<dbReference type="GO" id="GO:0044283">
    <property type="term" value="P:small molecule biosynthetic process"/>
    <property type="evidence" value="ECO:0007669"/>
    <property type="project" value="UniProtKB-ARBA"/>
</dbReference>
<dbReference type="Gene3D" id="2.60.120.330">
    <property type="entry name" value="B-lactam Antibiotic, Isopenicillin N Synthase, Chain"/>
    <property type="match status" value="1"/>
</dbReference>
<organism evidence="4 5">
    <name type="scientific">Byssothecium circinans</name>
    <dbReference type="NCBI Taxonomy" id="147558"/>
    <lineage>
        <taxon>Eukaryota</taxon>
        <taxon>Fungi</taxon>
        <taxon>Dikarya</taxon>
        <taxon>Ascomycota</taxon>
        <taxon>Pezizomycotina</taxon>
        <taxon>Dothideomycetes</taxon>
        <taxon>Pleosporomycetidae</taxon>
        <taxon>Pleosporales</taxon>
        <taxon>Massarineae</taxon>
        <taxon>Massarinaceae</taxon>
        <taxon>Byssothecium</taxon>
    </lineage>
</organism>
<dbReference type="EMBL" id="ML976990">
    <property type="protein sequence ID" value="KAF1956899.1"/>
    <property type="molecule type" value="Genomic_DNA"/>
</dbReference>
<protein>
    <submittedName>
        <fullName evidence="4">Clavaminate synthase-like protein</fullName>
    </submittedName>
</protein>
<dbReference type="PRINTS" id="PR00682">
    <property type="entry name" value="IPNSYNTHASE"/>
</dbReference>
<accession>A0A6A5TYV6</accession>
<dbReference type="InterPro" id="IPR044861">
    <property type="entry name" value="IPNS-like_FE2OG_OXY"/>
</dbReference>
<dbReference type="Pfam" id="PF03171">
    <property type="entry name" value="2OG-FeII_Oxy"/>
    <property type="match status" value="1"/>
</dbReference>
<dbReference type="PANTHER" id="PTHR47990">
    <property type="entry name" value="2-OXOGLUTARATE (2OG) AND FE(II)-DEPENDENT OXYGENASE SUPERFAMILY PROTEIN-RELATED"/>
    <property type="match status" value="1"/>
</dbReference>
<keyword evidence="2" id="KW-0408">Iron</keyword>
<dbReference type="InterPro" id="IPR027443">
    <property type="entry name" value="IPNS-like_sf"/>
</dbReference>
<dbReference type="InterPro" id="IPR026992">
    <property type="entry name" value="DIOX_N"/>
</dbReference>
<reference evidence="4" key="1">
    <citation type="journal article" date="2020" name="Stud. Mycol.">
        <title>101 Dothideomycetes genomes: a test case for predicting lifestyles and emergence of pathogens.</title>
        <authorList>
            <person name="Haridas S."/>
            <person name="Albert R."/>
            <person name="Binder M."/>
            <person name="Bloem J."/>
            <person name="Labutti K."/>
            <person name="Salamov A."/>
            <person name="Andreopoulos B."/>
            <person name="Baker S."/>
            <person name="Barry K."/>
            <person name="Bills G."/>
            <person name="Bluhm B."/>
            <person name="Cannon C."/>
            <person name="Castanera R."/>
            <person name="Culley D."/>
            <person name="Daum C."/>
            <person name="Ezra D."/>
            <person name="Gonzalez J."/>
            <person name="Henrissat B."/>
            <person name="Kuo A."/>
            <person name="Liang C."/>
            <person name="Lipzen A."/>
            <person name="Lutzoni F."/>
            <person name="Magnuson J."/>
            <person name="Mondo S."/>
            <person name="Nolan M."/>
            <person name="Ohm R."/>
            <person name="Pangilinan J."/>
            <person name="Park H.-J."/>
            <person name="Ramirez L."/>
            <person name="Alfaro M."/>
            <person name="Sun H."/>
            <person name="Tritt A."/>
            <person name="Yoshinaga Y."/>
            <person name="Zwiers L.-H."/>
            <person name="Turgeon B."/>
            <person name="Goodwin S."/>
            <person name="Spatafora J."/>
            <person name="Crous P."/>
            <person name="Grigoriev I."/>
        </authorList>
    </citation>
    <scope>NUCLEOTIDE SEQUENCE</scope>
    <source>
        <strain evidence="4">CBS 675.92</strain>
    </source>
</reference>
<dbReference type="SUPFAM" id="SSF51197">
    <property type="entry name" value="Clavaminate synthase-like"/>
    <property type="match status" value="1"/>
</dbReference>
<dbReference type="PROSITE" id="PS51471">
    <property type="entry name" value="FE2OG_OXY"/>
    <property type="match status" value="1"/>
</dbReference>
<proteinExistence type="inferred from homology"/>
<name>A0A6A5TYV6_9PLEO</name>
<keyword evidence="5" id="KW-1185">Reference proteome</keyword>
<evidence type="ECO:0000259" key="3">
    <source>
        <dbReference type="PROSITE" id="PS51471"/>
    </source>
</evidence>
<sequence>MTSAYSDDTTSPGGTSTLPIIDLSPFLKHSSTPQAQQVTSSAINRACTDYGFFYLTGHGIPTSRLDEVISLARSFFALPVDEKNKIKRHPAGGPEGGDGARGYQSMGENVTAGKRDMHEAIDLYREWDHAQKETGDGGPGTFKTLQGPNLWPEEPKKLNEVYLHYITQLQHVGEALVRAMGQALDLPAPDSTAANSPGTEDSEIFVRNTDRSFWVMRLIGYPKLDTPIDTSASDSSFSCGEHSDYGCVTLLLADSTPGALQALHKDGKTWINADPIPGHFVVNIGDMIERWTHGLWKSTRHRVIHRGEGYRVSVPFFYEPNFEAVVRPLGKCVERSGGGVKGREVVYGEHLMGKVVGNFY</sequence>
<dbReference type="GO" id="GO:0016491">
    <property type="term" value="F:oxidoreductase activity"/>
    <property type="evidence" value="ECO:0007669"/>
    <property type="project" value="UniProtKB-KW"/>
</dbReference>
<evidence type="ECO:0000256" key="1">
    <source>
        <dbReference type="ARBA" id="ARBA00008056"/>
    </source>
</evidence>
<dbReference type="AlphaFoldDB" id="A0A6A5TYV6"/>